<evidence type="ECO:0000256" key="3">
    <source>
        <dbReference type="ARBA" id="ARBA00022737"/>
    </source>
</evidence>
<proteinExistence type="predicted"/>
<keyword evidence="3" id="KW-0677">Repeat</keyword>
<reference evidence="6" key="2">
    <citation type="submission" date="2025-08" db="UniProtKB">
        <authorList>
            <consortium name="Ensembl"/>
        </authorList>
    </citation>
    <scope>IDENTIFICATION</scope>
</reference>
<evidence type="ECO:0000259" key="5">
    <source>
        <dbReference type="PROSITE" id="PS50228"/>
    </source>
</evidence>
<dbReference type="GO" id="GO:0030246">
    <property type="term" value="F:carbohydrate binding"/>
    <property type="evidence" value="ECO:0007669"/>
    <property type="project" value="UniProtKB-KW"/>
</dbReference>
<evidence type="ECO:0000256" key="1">
    <source>
        <dbReference type="ARBA" id="ARBA00022546"/>
    </source>
</evidence>
<dbReference type="InterPro" id="IPR000922">
    <property type="entry name" value="Lectin_gal-bd_dom"/>
</dbReference>
<dbReference type="PANTHER" id="PTHR46780">
    <property type="entry name" value="PROTEIN EVA-1"/>
    <property type="match status" value="1"/>
</dbReference>
<evidence type="ECO:0000256" key="2">
    <source>
        <dbReference type="ARBA" id="ARBA00022734"/>
    </source>
</evidence>
<dbReference type="FunFam" id="2.60.120.740:FF:000003">
    <property type="entry name" value="Protein eva-1 homolog C"/>
    <property type="match status" value="1"/>
</dbReference>
<evidence type="ECO:0000256" key="4">
    <source>
        <dbReference type="SAM" id="SignalP"/>
    </source>
</evidence>
<dbReference type="Proteomes" id="UP000472267">
    <property type="component" value="Chromosome 20"/>
</dbReference>
<reference evidence="6" key="3">
    <citation type="submission" date="2025-09" db="UniProtKB">
        <authorList>
            <consortium name="Ensembl"/>
        </authorList>
    </citation>
    <scope>IDENTIFICATION</scope>
</reference>
<evidence type="ECO:0000313" key="6">
    <source>
        <dbReference type="Ensembl" id="ENSSFAP00005020649.1"/>
    </source>
</evidence>
<keyword evidence="4" id="KW-0732">Signal</keyword>
<protein>
    <recommendedName>
        <fullName evidence="5">SUEL-type lectin domain-containing protein</fullName>
    </recommendedName>
</protein>
<keyword evidence="2" id="KW-0430">Lectin</keyword>
<keyword evidence="1" id="KW-0348">Hemagglutinin</keyword>
<evidence type="ECO:0000313" key="7">
    <source>
        <dbReference type="Proteomes" id="UP000472267"/>
    </source>
</evidence>
<organism evidence="6 7">
    <name type="scientific">Salarias fasciatus</name>
    <name type="common">Jewelled blenny</name>
    <name type="synonym">Blennius fasciatus</name>
    <dbReference type="NCBI Taxonomy" id="181472"/>
    <lineage>
        <taxon>Eukaryota</taxon>
        <taxon>Metazoa</taxon>
        <taxon>Chordata</taxon>
        <taxon>Craniata</taxon>
        <taxon>Vertebrata</taxon>
        <taxon>Euteleostomi</taxon>
        <taxon>Actinopterygii</taxon>
        <taxon>Neopterygii</taxon>
        <taxon>Teleostei</taxon>
        <taxon>Neoteleostei</taxon>
        <taxon>Acanthomorphata</taxon>
        <taxon>Ovalentaria</taxon>
        <taxon>Blenniimorphae</taxon>
        <taxon>Blenniiformes</taxon>
        <taxon>Blennioidei</taxon>
        <taxon>Blenniidae</taxon>
        <taxon>Salariinae</taxon>
        <taxon>Salarias</taxon>
    </lineage>
</organism>
<sequence>YVSALFLTFSLIVRIGCLLATAKLKSMHFVNQTYASDVGVISVESALYGRADFVTCSGGRPPQELSNTNCSLPTALDVIKARCNGKKVCELSAQIFTFVPDPCEGTFKYLQTKHTCLPAIQRVTCEHSMAHLRCDEGLVISIHSADFGRRDQSTCSFGRPDSELRNTECFHHVSLIAKRCNGKNSCSMRVSSLVFGDPCYGTYKYLEVTYFCQCK</sequence>
<feature type="signal peptide" evidence="4">
    <location>
        <begin position="1"/>
        <end position="20"/>
    </location>
</feature>
<feature type="domain" description="SUEL-type lectin" evidence="5">
    <location>
        <begin position="124"/>
        <end position="213"/>
    </location>
</feature>
<dbReference type="PROSITE" id="PS50228">
    <property type="entry name" value="SUEL_LECTIN"/>
    <property type="match status" value="2"/>
</dbReference>
<keyword evidence="7" id="KW-1185">Reference proteome</keyword>
<feature type="chain" id="PRO_5025641117" description="SUEL-type lectin domain-containing protein" evidence="4">
    <location>
        <begin position="21"/>
        <end position="215"/>
    </location>
</feature>
<feature type="domain" description="SUEL-type lectin" evidence="5">
    <location>
        <begin position="40"/>
        <end position="117"/>
    </location>
</feature>
<reference evidence="6" key="1">
    <citation type="submission" date="2019-06" db="EMBL/GenBank/DDBJ databases">
        <authorList>
            <consortium name="Wellcome Sanger Institute Data Sharing"/>
        </authorList>
    </citation>
    <scope>NUCLEOTIDE SEQUENCE [LARGE SCALE GENOMIC DNA]</scope>
</reference>
<dbReference type="CDD" id="cd22835">
    <property type="entry name" value="Gal_Rha_Lectin_SML_rpt2"/>
    <property type="match status" value="1"/>
</dbReference>
<dbReference type="Pfam" id="PF02140">
    <property type="entry name" value="SUEL_Lectin"/>
    <property type="match status" value="2"/>
</dbReference>
<dbReference type="AlphaFoldDB" id="A0A672H2K1"/>
<dbReference type="Ensembl" id="ENSSFAT00005021504.1">
    <property type="protein sequence ID" value="ENSSFAP00005020649.1"/>
    <property type="gene ID" value="ENSSFAG00005010661.1"/>
</dbReference>
<accession>A0A672H2K1</accession>
<dbReference type="InterPro" id="IPR043159">
    <property type="entry name" value="Lectin_gal-bd_sf"/>
</dbReference>
<name>A0A672H2K1_SALFA</name>
<dbReference type="Gene3D" id="2.60.120.740">
    <property type="match status" value="2"/>
</dbReference>